<reference evidence="3 4" key="1">
    <citation type="submission" date="2024-09" db="EMBL/GenBank/DDBJ databases">
        <authorList>
            <person name="Sun Q."/>
            <person name="Mori K."/>
        </authorList>
    </citation>
    <scope>NUCLEOTIDE SEQUENCE [LARGE SCALE GENOMIC DNA]</scope>
    <source>
        <strain evidence="3 4">CCM 7609</strain>
    </source>
</reference>
<evidence type="ECO:0000313" key="2">
    <source>
        <dbReference type="EMBL" id="MFB9075264.1"/>
    </source>
</evidence>
<dbReference type="EMBL" id="JBHMFI010000023">
    <property type="protein sequence ID" value="MFB9075264.1"/>
    <property type="molecule type" value="Genomic_DNA"/>
</dbReference>
<name>A0ABV5G8R6_9MICC</name>
<accession>A0ABV5G8R6</accession>
<protein>
    <submittedName>
        <fullName evidence="3">Uncharacterized protein</fullName>
    </submittedName>
</protein>
<keyword evidence="4" id="KW-1185">Reference proteome</keyword>
<evidence type="ECO:0000256" key="1">
    <source>
        <dbReference type="SAM" id="MobiDB-lite"/>
    </source>
</evidence>
<evidence type="ECO:0000313" key="4">
    <source>
        <dbReference type="Proteomes" id="UP001589575"/>
    </source>
</evidence>
<gene>
    <name evidence="2" type="ORF">ACFFX0_30465</name>
    <name evidence="3" type="ORF">ACFFX0_30945</name>
</gene>
<sequence>MEQGPDGGRHVEGGRDANECSPGPHVRRWTLQPRYSIDDPKTVGARCQRLPRQGHQARRRQAGKQARGQRGGDRFVRYVCADLGE</sequence>
<feature type="region of interest" description="Disordered" evidence="1">
    <location>
        <begin position="1"/>
        <end position="74"/>
    </location>
</feature>
<evidence type="ECO:0000313" key="3">
    <source>
        <dbReference type="EMBL" id="MFB9075350.1"/>
    </source>
</evidence>
<dbReference type="EMBL" id="JBHMFI010000023">
    <property type="protein sequence ID" value="MFB9075350.1"/>
    <property type="molecule type" value="Genomic_DNA"/>
</dbReference>
<organism evidence="3 4">
    <name type="scientific">Citricoccus parietis</name>
    <dbReference type="NCBI Taxonomy" id="592307"/>
    <lineage>
        <taxon>Bacteria</taxon>
        <taxon>Bacillati</taxon>
        <taxon>Actinomycetota</taxon>
        <taxon>Actinomycetes</taxon>
        <taxon>Micrococcales</taxon>
        <taxon>Micrococcaceae</taxon>
        <taxon>Citricoccus</taxon>
    </lineage>
</organism>
<proteinExistence type="predicted"/>
<dbReference type="Proteomes" id="UP001589575">
    <property type="component" value="Unassembled WGS sequence"/>
</dbReference>
<comment type="caution">
    <text evidence="3">The sequence shown here is derived from an EMBL/GenBank/DDBJ whole genome shotgun (WGS) entry which is preliminary data.</text>
</comment>
<feature type="compositionally biased region" description="Basic and acidic residues" evidence="1">
    <location>
        <begin position="7"/>
        <end position="18"/>
    </location>
</feature>